<dbReference type="AlphaFoldDB" id="A0A6I6MWA9"/>
<feature type="chain" id="PRO_5026032166" description="3-keto-disaccharide hydrolase domain-containing protein" evidence="1">
    <location>
        <begin position="21"/>
        <end position="367"/>
    </location>
</feature>
<dbReference type="Gene3D" id="2.60.120.560">
    <property type="entry name" value="Exo-inulinase, domain 1"/>
    <property type="match status" value="1"/>
</dbReference>
<name>A0A6I6MWA9_9CAUL</name>
<keyword evidence="1" id="KW-0732">Signal</keyword>
<dbReference type="KEGG" id="tsv:DSM104635_02767"/>
<dbReference type="Proteomes" id="UP000431269">
    <property type="component" value="Chromosome"/>
</dbReference>
<keyword evidence="3" id="KW-1185">Reference proteome</keyword>
<reference evidence="3" key="1">
    <citation type="submission" date="2019-12" db="EMBL/GenBank/DDBJ databases">
        <title>Complete genome of Terracaulis silvestris 0127_4.</title>
        <authorList>
            <person name="Vieira S."/>
            <person name="Riedel T."/>
            <person name="Sproer C."/>
            <person name="Pascual J."/>
            <person name="Boedeker C."/>
            <person name="Overmann J."/>
        </authorList>
    </citation>
    <scope>NUCLEOTIDE SEQUENCE [LARGE SCALE GENOMIC DNA]</scope>
    <source>
        <strain evidence="3">0127_4</strain>
    </source>
</reference>
<evidence type="ECO:0000256" key="1">
    <source>
        <dbReference type="SAM" id="SignalP"/>
    </source>
</evidence>
<evidence type="ECO:0008006" key="4">
    <source>
        <dbReference type="Google" id="ProtNLM"/>
    </source>
</evidence>
<proteinExistence type="predicted"/>
<evidence type="ECO:0000313" key="2">
    <source>
        <dbReference type="EMBL" id="QGZ95912.1"/>
    </source>
</evidence>
<organism evidence="2 3">
    <name type="scientific">Terricaulis silvestris</name>
    <dbReference type="NCBI Taxonomy" id="2686094"/>
    <lineage>
        <taxon>Bacteria</taxon>
        <taxon>Pseudomonadati</taxon>
        <taxon>Pseudomonadota</taxon>
        <taxon>Alphaproteobacteria</taxon>
        <taxon>Caulobacterales</taxon>
        <taxon>Caulobacteraceae</taxon>
        <taxon>Terricaulis</taxon>
    </lineage>
</organism>
<feature type="signal peptide" evidence="1">
    <location>
        <begin position="1"/>
        <end position="20"/>
    </location>
</feature>
<evidence type="ECO:0000313" key="3">
    <source>
        <dbReference type="Proteomes" id="UP000431269"/>
    </source>
</evidence>
<gene>
    <name evidence="2" type="ORF">DSM104635_02767</name>
</gene>
<dbReference type="RefSeq" id="WP_158766735.1">
    <property type="nucleotide sequence ID" value="NZ_CP047045.1"/>
</dbReference>
<dbReference type="EMBL" id="CP047045">
    <property type="protein sequence ID" value="QGZ95912.1"/>
    <property type="molecule type" value="Genomic_DNA"/>
</dbReference>
<protein>
    <recommendedName>
        <fullName evidence="4">3-keto-disaccharide hydrolase domain-containing protein</fullName>
    </recommendedName>
</protein>
<accession>A0A6I6MWA9</accession>
<sequence length="367" mass="39758">MKFIVGASVVAAFVCGQAYAAPVAVDDPRWELAGAEAEVVEFQGQRALHLTGAIAKLGDANFETGVIEFDMAVPSNAQSFPGVYFRGVDDFNYEHFYFRPHQNGNPDTMQYTPVMNGMTGWQIYSQYNARTRLPINAWFHVRMEVAADSARIFLGSDEPVLIVGDLKREPVAGYFMIRGSLGGAYFANIDITPGNPAAAPPETPPELPQGLVRTWRVSAAMAEADAFAAAAGNRLSAVNWTALQVESNGVLNLARVAVHAQETTAAMARLTVQSDRQRSVEMRFGFSDRVRIYVNGALLYAGDDSQNSRDYRFLGTVGWYDALHIPLRRGANEIVFVVSEGGEGRIGGGWAASAALPDATGLRIAGR</sequence>